<feature type="transmembrane region" description="Helical" evidence="1">
    <location>
        <begin position="193"/>
        <end position="212"/>
    </location>
</feature>
<comment type="caution">
    <text evidence="2">The sequence shown here is derived from an EMBL/GenBank/DDBJ whole genome shotgun (WGS) entry which is preliminary data.</text>
</comment>
<gene>
    <name evidence="2" type="ORF">AGLY_012876</name>
</gene>
<dbReference type="EMBL" id="VYZN01000052">
    <property type="protein sequence ID" value="KAE9527596.1"/>
    <property type="molecule type" value="Genomic_DNA"/>
</dbReference>
<dbReference type="AlphaFoldDB" id="A0A6G0T887"/>
<sequence length="221" mass="26146">MQYHRKKTGQVKNSKNMLFVSKHTIWCKKKTYYLRVPIVTLSNFPQPISECEYIIDDESIIIVDNFMIEINKTKSSLTICKQLSKAVEHNYTLTIEIARFWTQQIILALVTSQLQIVLLLKIFFNGSSIQEILVNKTLLQHLKYSLYLLHCIPHNFGFYRTKIEFPCTYNGLALKLFIKLTISFFKSIKHTHILYWFLFVVMCLRNFISLLADTNFQKKKF</sequence>
<keyword evidence="3" id="KW-1185">Reference proteome</keyword>
<reference evidence="2 3" key="1">
    <citation type="submission" date="2019-08" db="EMBL/GenBank/DDBJ databases">
        <title>The genome of the soybean aphid Biotype 1, its phylome, world population structure and adaptation to the North American continent.</title>
        <authorList>
            <person name="Giordano R."/>
            <person name="Donthu R.K."/>
            <person name="Hernandez A.G."/>
            <person name="Wright C.L."/>
            <person name="Zimin A.V."/>
        </authorList>
    </citation>
    <scope>NUCLEOTIDE SEQUENCE [LARGE SCALE GENOMIC DNA]</scope>
    <source>
        <tissue evidence="2">Whole aphids</tissue>
    </source>
</reference>
<accession>A0A6G0T887</accession>
<name>A0A6G0T887_APHGL</name>
<dbReference type="Proteomes" id="UP000475862">
    <property type="component" value="Unassembled WGS sequence"/>
</dbReference>
<evidence type="ECO:0000313" key="3">
    <source>
        <dbReference type="Proteomes" id="UP000475862"/>
    </source>
</evidence>
<keyword evidence="1" id="KW-0472">Membrane</keyword>
<keyword evidence="1" id="KW-0812">Transmembrane</keyword>
<evidence type="ECO:0000313" key="2">
    <source>
        <dbReference type="EMBL" id="KAE9527596.1"/>
    </source>
</evidence>
<keyword evidence="1" id="KW-1133">Transmembrane helix</keyword>
<proteinExistence type="predicted"/>
<protein>
    <submittedName>
        <fullName evidence="2">Uncharacterized protein</fullName>
    </submittedName>
</protein>
<evidence type="ECO:0000256" key="1">
    <source>
        <dbReference type="SAM" id="Phobius"/>
    </source>
</evidence>
<organism evidence="2 3">
    <name type="scientific">Aphis glycines</name>
    <name type="common">Soybean aphid</name>
    <dbReference type="NCBI Taxonomy" id="307491"/>
    <lineage>
        <taxon>Eukaryota</taxon>
        <taxon>Metazoa</taxon>
        <taxon>Ecdysozoa</taxon>
        <taxon>Arthropoda</taxon>
        <taxon>Hexapoda</taxon>
        <taxon>Insecta</taxon>
        <taxon>Pterygota</taxon>
        <taxon>Neoptera</taxon>
        <taxon>Paraneoptera</taxon>
        <taxon>Hemiptera</taxon>
        <taxon>Sternorrhyncha</taxon>
        <taxon>Aphidomorpha</taxon>
        <taxon>Aphidoidea</taxon>
        <taxon>Aphididae</taxon>
        <taxon>Aphidini</taxon>
        <taxon>Aphis</taxon>
        <taxon>Aphis</taxon>
    </lineage>
</organism>